<accession>A0A0S3SSY1</accession>
<dbReference type="EMBL" id="AP015041">
    <property type="protein sequence ID" value="BAT95909.1"/>
    <property type="molecule type" value="Genomic_DNA"/>
</dbReference>
<gene>
    <name evidence="2" type="primary">Vigan.08G274500</name>
    <name evidence="2" type="ORF">VIGAN_08274500</name>
</gene>
<organism evidence="2 3">
    <name type="scientific">Vigna angularis var. angularis</name>
    <dbReference type="NCBI Taxonomy" id="157739"/>
    <lineage>
        <taxon>Eukaryota</taxon>
        <taxon>Viridiplantae</taxon>
        <taxon>Streptophyta</taxon>
        <taxon>Embryophyta</taxon>
        <taxon>Tracheophyta</taxon>
        <taxon>Spermatophyta</taxon>
        <taxon>Magnoliopsida</taxon>
        <taxon>eudicotyledons</taxon>
        <taxon>Gunneridae</taxon>
        <taxon>Pentapetalae</taxon>
        <taxon>rosids</taxon>
        <taxon>fabids</taxon>
        <taxon>Fabales</taxon>
        <taxon>Fabaceae</taxon>
        <taxon>Papilionoideae</taxon>
        <taxon>50 kb inversion clade</taxon>
        <taxon>NPAAA clade</taxon>
        <taxon>indigoferoid/millettioid clade</taxon>
        <taxon>Phaseoleae</taxon>
        <taxon>Vigna</taxon>
    </lineage>
</organism>
<feature type="domain" description="U-box" evidence="1">
    <location>
        <begin position="20"/>
        <end position="88"/>
    </location>
</feature>
<name>A0A0S3SSY1_PHAAN</name>
<dbReference type="Proteomes" id="UP000291084">
    <property type="component" value="Chromosome 8"/>
</dbReference>
<evidence type="ECO:0000313" key="3">
    <source>
        <dbReference type="Proteomes" id="UP000291084"/>
    </source>
</evidence>
<reference evidence="2 3" key="1">
    <citation type="journal article" date="2015" name="Sci. Rep.">
        <title>The power of single molecule real-time sequencing technology in the de novo assembly of a eukaryotic genome.</title>
        <authorList>
            <person name="Sakai H."/>
            <person name="Naito K."/>
            <person name="Ogiso-Tanaka E."/>
            <person name="Takahashi Y."/>
            <person name="Iseki K."/>
            <person name="Muto C."/>
            <person name="Satou K."/>
            <person name="Teruya K."/>
            <person name="Shiroma A."/>
            <person name="Shimoji M."/>
            <person name="Hirano T."/>
            <person name="Itoh T."/>
            <person name="Kaga A."/>
            <person name="Tomooka N."/>
        </authorList>
    </citation>
    <scope>NUCLEOTIDE SEQUENCE [LARGE SCALE GENOMIC DNA]</scope>
    <source>
        <strain evidence="3">cv. Shumari</strain>
    </source>
</reference>
<protein>
    <recommendedName>
        <fullName evidence="1">U-box domain-containing protein</fullName>
    </recommendedName>
</protein>
<dbReference type="Pfam" id="PF25598">
    <property type="entry name" value="ARM_PUB"/>
    <property type="match status" value="1"/>
</dbReference>
<dbReference type="AlphaFoldDB" id="A0A0S3SSY1"/>
<dbReference type="InterPro" id="IPR058678">
    <property type="entry name" value="ARM_PUB"/>
</dbReference>
<sequence>MKLWPLLLIFDGVEDRNGLRNSLLKGNKQSLDSLLLILKRGGFDSRFASARVLKFIVADAESKLLVAKKEGVVVELLKSATLENDPALVEKVSSTREERKEICENAACVTAVLSKVLKVSTMAMEHARFVGLKREVVALRRFEVVAVADANSGSLVAGLWLGFVFWSL</sequence>
<evidence type="ECO:0000259" key="1">
    <source>
        <dbReference type="Pfam" id="PF25598"/>
    </source>
</evidence>
<keyword evidence="3" id="KW-1185">Reference proteome</keyword>
<evidence type="ECO:0000313" key="2">
    <source>
        <dbReference type="EMBL" id="BAT95909.1"/>
    </source>
</evidence>
<proteinExistence type="predicted"/>